<dbReference type="Pfam" id="PF14657">
    <property type="entry name" value="Arm-DNA-bind_4"/>
    <property type="match status" value="1"/>
</dbReference>
<evidence type="ECO:0000256" key="3">
    <source>
        <dbReference type="ARBA" id="ARBA00023125"/>
    </source>
</evidence>
<dbReference type="PROSITE" id="PS51898">
    <property type="entry name" value="TYR_RECOMBINASE"/>
    <property type="match status" value="1"/>
</dbReference>
<comment type="caution">
    <text evidence="6">The sequence shown here is derived from an EMBL/GenBank/DDBJ whole genome shotgun (WGS) entry which is preliminary data.</text>
</comment>
<accession>A0ABS7KCX4</accession>
<dbReference type="CDD" id="cd01189">
    <property type="entry name" value="INT_ICEBs1_C_like"/>
    <property type="match status" value="1"/>
</dbReference>
<keyword evidence="4" id="KW-0233">DNA recombination</keyword>
<dbReference type="Gene3D" id="1.10.443.10">
    <property type="entry name" value="Intergrase catalytic core"/>
    <property type="match status" value="1"/>
</dbReference>
<dbReference type="Proteomes" id="UP000706031">
    <property type="component" value="Unassembled WGS sequence"/>
</dbReference>
<name>A0ABS7KCX4_9BACL</name>
<dbReference type="SUPFAM" id="SSF56349">
    <property type="entry name" value="DNA breaking-rejoining enzymes"/>
    <property type="match status" value="1"/>
</dbReference>
<keyword evidence="3" id="KW-0238">DNA-binding</keyword>
<evidence type="ECO:0000313" key="6">
    <source>
        <dbReference type="EMBL" id="MBY0201997.1"/>
    </source>
</evidence>
<feature type="domain" description="Tyr recombinase" evidence="5">
    <location>
        <begin position="176"/>
        <end position="375"/>
    </location>
</feature>
<dbReference type="PANTHER" id="PTHR30629:SF2">
    <property type="entry name" value="PROPHAGE INTEGRASE INTS-RELATED"/>
    <property type="match status" value="1"/>
</dbReference>
<dbReference type="PANTHER" id="PTHR30629">
    <property type="entry name" value="PROPHAGE INTEGRASE"/>
    <property type="match status" value="1"/>
</dbReference>
<dbReference type="InterPro" id="IPR010998">
    <property type="entry name" value="Integrase_recombinase_N"/>
</dbReference>
<evidence type="ECO:0000256" key="4">
    <source>
        <dbReference type="ARBA" id="ARBA00023172"/>
    </source>
</evidence>
<sequence length="384" mass="44863">MASFQKYTTKDGIRWMYKYYSTIDPATGKKRQSTKRGFKTKKEAQLDAAKIEQEIANGTYITEDKYVTFEQVYRQWFETISNTYKPSTRKAVVSKFKKRILPHFGNLRMKDINSMYCQEVINQIAKEIKSVENMKMYVNQIFEYAISKEIIAHNPIKGVIIPKDKNEFIVDEGQLEERNFWDKTEIKQFLNILKDEYPLQDYVLFHSLIYTGARKGEILSLRRKDIDFKAKTINLNKTLFFENGKHMSLTSKTAASRRLISTDDTTLSLIKKLHTERNRASVVNLSFDNNEYLFIRNDGSPLRLAYPNDKLEEIIRVHDLHPITVHGLRHTHASLLFEAGASIKEVQERLGHTDIKMTMNIYTHVTRTVKEQTAAKFATFMNEL</sequence>
<dbReference type="InterPro" id="IPR013762">
    <property type="entry name" value="Integrase-like_cat_sf"/>
</dbReference>
<dbReference type="Pfam" id="PF00589">
    <property type="entry name" value="Phage_integrase"/>
    <property type="match status" value="1"/>
</dbReference>
<keyword evidence="7" id="KW-1185">Reference proteome</keyword>
<dbReference type="InterPro" id="IPR011010">
    <property type="entry name" value="DNA_brk_join_enz"/>
</dbReference>
<reference evidence="6 7" key="1">
    <citation type="submission" date="2020-08" db="EMBL/GenBank/DDBJ databases">
        <title>Fungal Genomes of the International Space Station.</title>
        <authorList>
            <person name="Seuylemezian A."/>
            <person name="Singh N.K."/>
            <person name="Wood J."/>
            <person name="Venkateswaran K."/>
        </authorList>
    </citation>
    <scope>NUCLEOTIDE SEQUENCE [LARGE SCALE GENOMIC DNA]</scope>
    <source>
        <strain evidence="6 7">S/N-304-OC-R4</strain>
    </source>
</reference>
<dbReference type="InterPro" id="IPR028259">
    <property type="entry name" value="AP2-like_int_N"/>
</dbReference>
<keyword evidence="2" id="KW-0229">DNA integration</keyword>
<dbReference type="InterPro" id="IPR004107">
    <property type="entry name" value="Integrase_SAM-like_N"/>
</dbReference>
<dbReference type="RefSeq" id="WP_221786563.1">
    <property type="nucleotide sequence ID" value="NZ_JACLIC010000003.1"/>
</dbReference>
<proteinExistence type="inferred from homology"/>
<dbReference type="InterPro" id="IPR050808">
    <property type="entry name" value="Phage_Integrase"/>
</dbReference>
<evidence type="ECO:0000256" key="1">
    <source>
        <dbReference type="ARBA" id="ARBA00008857"/>
    </source>
</evidence>
<dbReference type="Gene3D" id="1.10.150.130">
    <property type="match status" value="1"/>
</dbReference>
<evidence type="ECO:0000256" key="2">
    <source>
        <dbReference type="ARBA" id="ARBA00022908"/>
    </source>
</evidence>
<gene>
    <name evidence="6" type="ORF">H7T88_01905</name>
</gene>
<dbReference type="InterPro" id="IPR002104">
    <property type="entry name" value="Integrase_catalytic"/>
</dbReference>
<dbReference type="Pfam" id="PF14659">
    <property type="entry name" value="Phage_int_SAM_3"/>
    <property type="match status" value="1"/>
</dbReference>
<comment type="similarity">
    <text evidence="1">Belongs to the 'phage' integrase family.</text>
</comment>
<dbReference type="EMBL" id="JACLIC010000003">
    <property type="protein sequence ID" value="MBY0201997.1"/>
    <property type="molecule type" value="Genomic_DNA"/>
</dbReference>
<organism evidence="6 7">
    <name type="scientific">Paenibacillus cucumis</name>
    <name type="common">ex Kampfer et al. 2016</name>
    <dbReference type="NCBI Taxonomy" id="1776858"/>
    <lineage>
        <taxon>Bacteria</taxon>
        <taxon>Bacillati</taxon>
        <taxon>Bacillota</taxon>
        <taxon>Bacilli</taxon>
        <taxon>Bacillales</taxon>
        <taxon>Paenibacillaceae</taxon>
        <taxon>Paenibacillus</taxon>
    </lineage>
</organism>
<evidence type="ECO:0000313" key="7">
    <source>
        <dbReference type="Proteomes" id="UP000706031"/>
    </source>
</evidence>
<evidence type="ECO:0000259" key="5">
    <source>
        <dbReference type="PROSITE" id="PS51898"/>
    </source>
</evidence>
<protein>
    <submittedName>
        <fullName evidence="6">Site-specific integrase</fullName>
    </submittedName>
</protein>